<gene>
    <name evidence="3" type="ORF">FIBSPDRAFT_951737</name>
</gene>
<accession>A0A166MC38</accession>
<keyword evidence="1" id="KW-0812">Transmembrane</keyword>
<evidence type="ECO:0000313" key="3">
    <source>
        <dbReference type="EMBL" id="KZP23844.1"/>
    </source>
</evidence>
<dbReference type="Pfam" id="PF20151">
    <property type="entry name" value="DUF6533"/>
    <property type="match status" value="1"/>
</dbReference>
<keyword evidence="1" id="KW-1133">Transmembrane helix</keyword>
<feature type="domain" description="DUF6533" evidence="2">
    <location>
        <begin position="23"/>
        <end position="73"/>
    </location>
</feature>
<feature type="transmembrane region" description="Helical" evidence="1">
    <location>
        <begin position="61"/>
        <end position="85"/>
    </location>
</feature>
<dbReference type="InterPro" id="IPR045340">
    <property type="entry name" value="DUF6533"/>
</dbReference>
<evidence type="ECO:0000259" key="2">
    <source>
        <dbReference type="Pfam" id="PF20151"/>
    </source>
</evidence>
<dbReference type="EMBL" id="KV417530">
    <property type="protein sequence ID" value="KZP23844.1"/>
    <property type="molecule type" value="Genomic_DNA"/>
</dbReference>
<dbReference type="Proteomes" id="UP000076532">
    <property type="component" value="Unassembled WGS sequence"/>
</dbReference>
<evidence type="ECO:0000256" key="1">
    <source>
        <dbReference type="SAM" id="Phobius"/>
    </source>
</evidence>
<feature type="transmembrane region" description="Helical" evidence="1">
    <location>
        <begin position="23"/>
        <end position="40"/>
    </location>
</feature>
<proteinExistence type="predicted"/>
<keyword evidence="4" id="KW-1185">Reference proteome</keyword>
<dbReference type="OrthoDB" id="3038990at2759"/>
<protein>
    <recommendedName>
        <fullName evidence="2">DUF6533 domain-containing protein</fullName>
    </recommendedName>
</protein>
<reference evidence="3 4" key="1">
    <citation type="journal article" date="2016" name="Mol. Biol. Evol.">
        <title>Comparative Genomics of Early-Diverging Mushroom-Forming Fungi Provides Insights into the Origins of Lignocellulose Decay Capabilities.</title>
        <authorList>
            <person name="Nagy L.G."/>
            <person name="Riley R."/>
            <person name="Tritt A."/>
            <person name="Adam C."/>
            <person name="Daum C."/>
            <person name="Floudas D."/>
            <person name="Sun H."/>
            <person name="Yadav J.S."/>
            <person name="Pangilinan J."/>
            <person name="Larsson K.H."/>
            <person name="Matsuura K."/>
            <person name="Barry K."/>
            <person name="Labutti K."/>
            <person name="Kuo R."/>
            <person name="Ohm R.A."/>
            <person name="Bhattacharya S.S."/>
            <person name="Shirouzu T."/>
            <person name="Yoshinaga Y."/>
            <person name="Martin F.M."/>
            <person name="Grigoriev I.V."/>
            <person name="Hibbett D.S."/>
        </authorList>
    </citation>
    <scope>NUCLEOTIDE SEQUENCE [LARGE SCALE GENOMIC DNA]</scope>
    <source>
        <strain evidence="3 4">CBS 109695</strain>
    </source>
</reference>
<keyword evidence="1" id="KW-0472">Membrane</keyword>
<sequence>MEDLSLADPKLTGARLSLQRGEYLAFACLALGVWDWLIALSDECDIMRWTLSRRDFNWRSAGVIFAYIICRATSVGYAITTIVLIGKIYF</sequence>
<evidence type="ECO:0000313" key="4">
    <source>
        <dbReference type="Proteomes" id="UP000076532"/>
    </source>
</evidence>
<name>A0A166MC38_9AGAM</name>
<organism evidence="3 4">
    <name type="scientific">Athelia psychrophila</name>
    <dbReference type="NCBI Taxonomy" id="1759441"/>
    <lineage>
        <taxon>Eukaryota</taxon>
        <taxon>Fungi</taxon>
        <taxon>Dikarya</taxon>
        <taxon>Basidiomycota</taxon>
        <taxon>Agaricomycotina</taxon>
        <taxon>Agaricomycetes</taxon>
        <taxon>Agaricomycetidae</taxon>
        <taxon>Atheliales</taxon>
        <taxon>Atheliaceae</taxon>
        <taxon>Athelia</taxon>
    </lineage>
</organism>
<dbReference type="AlphaFoldDB" id="A0A166MC38"/>